<feature type="domain" description="Radical SAM core" evidence="11">
    <location>
        <begin position="151"/>
        <end position="381"/>
    </location>
</feature>
<keyword evidence="5 8" id="KW-0479">Metal-binding</keyword>
<evidence type="ECO:0000256" key="1">
    <source>
        <dbReference type="ARBA" id="ARBA00022485"/>
    </source>
</evidence>
<evidence type="ECO:0000256" key="6">
    <source>
        <dbReference type="ARBA" id="ARBA00023004"/>
    </source>
</evidence>
<dbReference type="Pfam" id="PF04055">
    <property type="entry name" value="Radical_SAM"/>
    <property type="match status" value="1"/>
</dbReference>
<dbReference type="PROSITE" id="PS50926">
    <property type="entry name" value="TRAM"/>
    <property type="match status" value="1"/>
</dbReference>
<comment type="cofactor">
    <cofactor evidence="8">
        <name>[4Fe-4S] cluster</name>
        <dbReference type="ChEBI" id="CHEBI:49883"/>
    </cofactor>
    <text evidence="8">Binds 2 [4Fe-4S] clusters. One cluster is coordinated with 3 cysteines and an exchangeable S-adenosyl-L-methionine.</text>
</comment>
<evidence type="ECO:0000256" key="4">
    <source>
        <dbReference type="ARBA" id="ARBA00022691"/>
    </source>
</evidence>
<dbReference type="GO" id="GO:0103039">
    <property type="term" value="F:protein methylthiotransferase activity"/>
    <property type="evidence" value="ECO:0007669"/>
    <property type="project" value="UniProtKB-EC"/>
</dbReference>
<keyword evidence="2 8" id="KW-0963">Cytoplasm</keyword>
<dbReference type="InterPro" id="IPR006638">
    <property type="entry name" value="Elp3/MiaA/NifB-like_rSAM"/>
</dbReference>
<dbReference type="EMBL" id="BSDR01000001">
    <property type="protein sequence ID" value="GLI36052.1"/>
    <property type="molecule type" value="Genomic_DNA"/>
</dbReference>
<proteinExistence type="inferred from homology"/>
<dbReference type="RefSeq" id="WP_281796214.1">
    <property type="nucleotide sequence ID" value="NZ_BSDR01000001.1"/>
</dbReference>
<dbReference type="CDD" id="cd01335">
    <property type="entry name" value="Radical_SAM"/>
    <property type="match status" value="1"/>
</dbReference>
<feature type="binding site" evidence="8">
    <location>
        <position position="165"/>
    </location>
    <ligand>
        <name>[4Fe-4S] cluster</name>
        <dbReference type="ChEBI" id="CHEBI:49883"/>
        <label>2</label>
        <note>4Fe-4S-S-AdoMet</note>
    </ligand>
</feature>
<dbReference type="GO" id="GO:0046872">
    <property type="term" value="F:metal ion binding"/>
    <property type="evidence" value="ECO:0007669"/>
    <property type="project" value="UniProtKB-KW"/>
</dbReference>
<dbReference type="SFLD" id="SFLDS00029">
    <property type="entry name" value="Radical_SAM"/>
    <property type="match status" value="1"/>
</dbReference>
<keyword evidence="13" id="KW-1185">Reference proteome</keyword>
<dbReference type="SMART" id="SM00729">
    <property type="entry name" value="Elp3"/>
    <property type="match status" value="1"/>
</dbReference>
<dbReference type="Pfam" id="PF00919">
    <property type="entry name" value="UPF0004"/>
    <property type="match status" value="1"/>
</dbReference>
<feature type="domain" description="MTTase N-terminal" evidence="10">
    <location>
        <begin position="11"/>
        <end position="127"/>
    </location>
</feature>
<sequence length="454" mass="50784">MNLPIIHQGESFAALVSLGCAKNLVDSEIMLPQILALGYRLATDPAKASLIVVNTCGFLESAVEEAIETILDLSSLKTTGMCTQLVVAGCMVQRYGKKLLDLLPEVDIFLGTSHYGKLKEILLASRNGNPRKLWISTPRWLHSSQTPRLRSTLPFSAYVKIADGCSNHCTYCMIPHLRGPYRSRSIQDIVREATILVSEGVKEINLIAQDTTAFGMDRQNEGELIPLLEQLDDIPHLEWIRILYVYPDRVTPLLLQTMAQSRKVVPYLDIPLQHSVPSILNAMRRKGSFVNPEKLIDLIRKHIPAMVLRTSFIVGFPGETDQDFLDLLGFVERMKFQHVGVFAFSPEIGTRAAKMAHQVPLEKKEQRRHTLLEMQREISRQCLQKYIGQTLRVLIEGFHPETELLLTGRLAVQAPEVDGSVIITAGEAQRGDIVQAEVTSAHDYDLEAEIVTSS</sequence>
<dbReference type="InterPro" id="IPR005840">
    <property type="entry name" value="Ribosomal_uS12_MeSTrfase_RimO"/>
</dbReference>
<dbReference type="HAMAP" id="MF_01865">
    <property type="entry name" value="MTTase_RimO"/>
    <property type="match status" value="1"/>
</dbReference>
<dbReference type="InterPro" id="IPR038135">
    <property type="entry name" value="Methylthiotransferase_N_sf"/>
</dbReference>
<dbReference type="InterPro" id="IPR023404">
    <property type="entry name" value="rSAM_horseshoe"/>
</dbReference>
<dbReference type="InterPro" id="IPR002792">
    <property type="entry name" value="TRAM_dom"/>
</dbReference>
<dbReference type="PANTHER" id="PTHR43837:SF1">
    <property type="entry name" value="RIBOSOMAL PROTEIN US12 METHYLTHIOTRANSFERASE RIMO"/>
    <property type="match status" value="1"/>
</dbReference>
<dbReference type="GO" id="GO:0005829">
    <property type="term" value="C:cytosol"/>
    <property type="evidence" value="ECO:0007669"/>
    <property type="project" value="TreeGrafter"/>
</dbReference>
<dbReference type="EC" id="2.8.4.4" evidence="8"/>
<evidence type="ECO:0000313" key="13">
    <source>
        <dbReference type="Proteomes" id="UP001144372"/>
    </source>
</evidence>
<comment type="caution">
    <text evidence="12">The sequence shown here is derived from an EMBL/GenBank/DDBJ whole genome shotgun (WGS) entry which is preliminary data.</text>
</comment>
<dbReference type="SFLD" id="SFLDF00274">
    <property type="entry name" value="ribosomal_protein_S12_methylth"/>
    <property type="match status" value="1"/>
</dbReference>
<evidence type="ECO:0000259" key="11">
    <source>
        <dbReference type="PROSITE" id="PS51918"/>
    </source>
</evidence>
<keyword evidence="6 8" id="KW-0408">Iron</keyword>
<evidence type="ECO:0000259" key="10">
    <source>
        <dbReference type="PROSITE" id="PS51449"/>
    </source>
</evidence>
<evidence type="ECO:0000256" key="3">
    <source>
        <dbReference type="ARBA" id="ARBA00022679"/>
    </source>
</evidence>
<dbReference type="NCBIfam" id="TIGR01125">
    <property type="entry name" value="30S ribosomal protein S12 methylthiotransferase RimO"/>
    <property type="match status" value="1"/>
</dbReference>
<feature type="binding site" evidence="8">
    <location>
        <position position="20"/>
    </location>
    <ligand>
        <name>[4Fe-4S] cluster</name>
        <dbReference type="ChEBI" id="CHEBI:49883"/>
        <label>1</label>
    </ligand>
</feature>
<comment type="subcellular location">
    <subcellularLocation>
        <location evidence="8">Cytoplasm</location>
    </subcellularLocation>
</comment>
<keyword evidence="7 8" id="KW-0411">Iron-sulfur</keyword>
<evidence type="ECO:0000256" key="5">
    <source>
        <dbReference type="ARBA" id="ARBA00022723"/>
    </source>
</evidence>
<dbReference type="SUPFAM" id="SSF102114">
    <property type="entry name" value="Radical SAM enzymes"/>
    <property type="match status" value="1"/>
</dbReference>
<dbReference type="Gene3D" id="3.80.30.20">
    <property type="entry name" value="tm_1862 like domain"/>
    <property type="match status" value="1"/>
</dbReference>
<dbReference type="InterPro" id="IPR005839">
    <property type="entry name" value="Methylthiotransferase"/>
</dbReference>
<feature type="binding site" evidence="8">
    <location>
        <position position="56"/>
    </location>
    <ligand>
        <name>[4Fe-4S] cluster</name>
        <dbReference type="ChEBI" id="CHEBI:49883"/>
        <label>1</label>
    </ligand>
</feature>
<reference evidence="12" key="1">
    <citation type="submission" date="2022-12" db="EMBL/GenBank/DDBJ databases">
        <title>Reference genome sequencing for broad-spectrum identification of bacterial and archaeal isolates by mass spectrometry.</title>
        <authorList>
            <person name="Sekiguchi Y."/>
            <person name="Tourlousse D.M."/>
        </authorList>
    </citation>
    <scope>NUCLEOTIDE SEQUENCE</scope>
    <source>
        <strain evidence="12">ASRB1</strain>
    </source>
</reference>
<dbReference type="SFLD" id="SFLDG01061">
    <property type="entry name" value="methylthiotransferase"/>
    <property type="match status" value="1"/>
</dbReference>
<dbReference type="InterPro" id="IPR013848">
    <property type="entry name" value="Methylthiotransferase_N"/>
</dbReference>
<comment type="function">
    <text evidence="8">Catalyzes the methylthiolation of an aspartic acid residue of ribosomal protein uS12.</text>
</comment>
<accession>A0A9W6FWC7</accession>
<dbReference type="PANTHER" id="PTHR43837">
    <property type="entry name" value="RIBOSOMAL PROTEIN S12 METHYLTHIOTRANSFERASE RIMO"/>
    <property type="match status" value="1"/>
</dbReference>
<keyword evidence="3 8" id="KW-0808">Transferase</keyword>
<name>A0A9W6FWC7_9BACT</name>
<gene>
    <name evidence="8 12" type="primary">rimO</name>
    <name evidence="12" type="ORF">DAMNIGENAA_34850</name>
</gene>
<feature type="binding site" evidence="8">
    <location>
        <position position="169"/>
    </location>
    <ligand>
        <name>[4Fe-4S] cluster</name>
        <dbReference type="ChEBI" id="CHEBI:49883"/>
        <label>2</label>
        <note>4Fe-4S-S-AdoMet</note>
    </ligand>
</feature>
<dbReference type="GO" id="GO:0005840">
    <property type="term" value="C:ribosome"/>
    <property type="evidence" value="ECO:0007669"/>
    <property type="project" value="UniProtKB-KW"/>
</dbReference>
<dbReference type="FunFam" id="3.80.30.20:FF:000001">
    <property type="entry name" value="tRNA-2-methylthio-N(6)-dimethylallyladenosine synthase 2"/>
    <property type="match status" value="1"/>
</dbReference>
<keyword evidence="1 8" id="KW-0004">4Fe-4S</keyword>
<dbReference type="Pfam" id="PF18693">
    <property type="entry name" value="TRAM_2"/>
    <property type="match status" value="1"/>
</dbReference>
<evidence type="ECO:0000256" key="2">
    <source>
        <dbReference type="ARBA" id="ARBA00022490"/>
    </source>
</evidence>
<feature type="domain" description="TRAM" evidence="9">
    <location>
        <begin position="384"/>
        <end position="452"/>
    </location>
</feature>
<feature type="binding site" evidence="8">
    <location>
        <position position="90"/>
    </location>
    <ligand>
        <name>[4Fe-4S] cluster</name>
        <dbReference type="ChEBI" id="CHEBI:49883"/>
        <label>1</label>
    </ligand>
</feature>
<comment type="catalytic activity">
    <reaction evidence="8">
        <text>L-aspartate(89)-[ribosomal protein uS12]-hydrogen + (sulfur carrier)-SH + AH2 + 2 S-adenosyl-L-methionine = 3-methylsulfanyl-L-aspartate(89)-[ribosomal protein uS12]-hydrogen + (sulfur carrier)-H + 5'-deoxyadenosine + L-methionine + A + S-adenosyl-L-homocysteine + 2 H(+)</text>
        <dbReference type="Rhea" id="RHEA:37087"/>
        <dbReference type="Rhea" id="RHEA-COMP:10460"/>
        <dbReference type="Rhea" id="RHEA-COMP:10461"/>
        <dbReference type="Rhea" id="RHEA-COMP:14737"/>
        <dbReference type="Rhea" id="RHEA-COMP:14739"/>
        <dbReference type="ChEBI" id="CHEBI:13193"/>
        <dbReference type="ChEBI" id="CHEBI:15378"/>
        <dbReference type="ChEBI" id="CHEBI:17319"/>
        <dbReference type="ChEBI" id="CHEBI:17499"/>
        <dbReference type="ChEBI" id="CHEBI:29917"/>
        <dbReference type="ChEBI" id="CHEBI:29961"/>
        <dbReference type="ChEBI" id="CHEBI:57844"/>
        <dbReference type="ChEBI" id="CHEBI:57856"/>
        <dbReference type="ChEBI" id="CHEBI:59789"/>
        <dbReference type="ChEBI" id="CHEBI:64428"/>
        <dbReference type="ChEBI" id="CHEBI:73599"/>
        <dbReference type="EC" id="2.8.4.4"/>
    </reaction>
</comment>
<dbReference type="AlphaFoldDB" id="A0A9W6FWC7"/>
<organism evidence="12 13">
    <name type="scientific">Desulforhabdus amnigena</name>
    <dbReference type="NCBI Taxonomy" id="40218"/>
    <lineage>
        <taxon>Bacteria</taxon>
        <taxon>Pseudomonadati</taxon>
        <taxon>Thermodesulfobacteriota</taxon>
        <taxon>Syntrophobacteria</taxon>
        <taxon>Syntrophobacterales</taxon>
        <taxon>Syntrophobacteraceae</taxon>
        <taxon>Desulforhabdus</taxon>
    </lineage>
</organism>
<comment type="similarity">
    <text evidence="8">Belongs to the methylthiotransferase family. RimO subfamily.</text>
</comment>
<feature type="binding site" evidence="8">
    <location>
        <position position="172"/>
    </location>
    <ligand>
        <name>[4Fe-4S] cluster</name>
        <dbReference type="ChEBI" id="CHEBI:49883"/>
        <label>2</label>
        <note>4Fe-4S-S-AdoMet</note>
    </ligand>
</feature>
<dbReference type="Gene3D" id="3.40.50.12160">
    <property type="entry name" value="Methylthiotransferase, N-terminal domain"/>
    <property type="match status" value="1"/>
</dbReference>
<dbReference type="SFLD" id="SFLDG01082">
    <property type="entry name" value="B12-binding_domain_containing"/>
    <property type="match status" value="1"/>
</dbReference>
<dbReference type="PROSITE" id="PS01278">
    <property type="entry name" value="MTTASE_RADICAL"/>
    <property type="match status" value="1"/>
</dbReference>
<dbReference type="Gene3D" id="2.40.50.140">
    <property type="entry name" value="Nucleic acid-binding proteins"/>
    <property type="match status" value="1"/>
</dbReference>
<dbReference type="InterPro" id="IPR007197">
    <property type="entry name" value="rSAM"/>
</dbReference>
<dbReference type="NCBIfam" id="TIGR00089">
    <property type="entry name" value="MiaB/RimO family radical SAM methylthiotransferase"/>
    <property type="match status" value="1"/>
</dbReference>
<dbReference type="InterPro" id="IPR020612">
    <property type="entry name" value="Methylthiotransferase_CS"/>
</dbReference>
<evidence type="ECO:0000256" key="7">
    <source>
        <dbReference type="ARBA" id="ARBA00023014"/>
    </source>
</evidence>
<keyword evidence="12" id="KW-0689">Ribosomal protein</keyword>
<dbReference type="GO" id="GO:0006400">
    <property type="term" value="P:tRNA modification"/>
    <property type="evidence" value="ECO:0007669"/>
    <property type="project" value="InterPro"/>
</dbReference>
<dbReference type="PROSITE" id="PS51449">
    <property type="entry name" value="MTTASE_N"/>
    <property type="match status" value="1"/>
</dbReference>
<dbReference type="GO" id="GO:0035599">
    <property type="term" value="F:aspartic acid methylthiotransferase activity"/>
    <property type="evidence" value="ECO:0007669"/>
    <property type="project" value="TreeGrafter"/>
</dbReference>
<dbReference type="InterPro" id="IPR012340">
    <property type="entry name" value="NA-bd_OB-fold"/>
</dbReference>
<dbReference type="Proteomes" id="UP001144372">
    <property type="component" value="Unassembled WGS sequence"/>
</dbReference>
<evidence type="ECO:0000313" key="12">
    <source>
        <dbReference type="EMBL" id="GLI36052.1"/>
    </source>
</evidence>
<dbReference type="GO" id="GO:0051539">
    <property type="term" value="F:4 iron, 4 sulfur cluster binding"/>
    <property type="evidence" value="ECO:0007669"/>
    <property type="project" value="UniProtKB-UniRule"/>
</dbReference>
<dbReference type="PROSITE" id="PS51918">
    <property type="entry name" value="RADICAL_SAM"/>
    <property type="match status" value="1"/>
</dbReference>
<evidence type="ECO:0000259" key="9">
    <source>
        <dbReference type="PROSITE" id="PS50926"/>
    </source>
</evidence>
<dbReference type="InterPro" id="IPR058240">
    <property type="entry name" value="rSAM_sf"/>
</dbReference>
<keyword evidence="4 8" id="KW-0949">S-adenosyl-L-methionine</keyword>
<protein>
    <recommendedName>
        <fullName evidence="8">Ribosomal protein uS12 methylthiotransferase RimO</fullName>
        <shortName evidence="8">uS12 MTTase</shortName>
        <shortName evidence="8">uS12 methylthiotransferase</shortName>
        <ecNumber evidence="8">2.8.4.4</ecNumber>
    </recommendedName>
    <alternativeName>
        <fullName evidence="8">Ribosomal protein uS12 (aspartate-C(3))-methylthiotransferase</fullName>
    </alternativeName>
    <alternativeName>
        <fullName evidence="8">Ribosome maturation factor RimO</fullName>
    </alternativeName>
</protein>
<keyword evidence="12" id="KW-0687">Ribonucleoprotein</keyword>
<evidence type="ECO:0000256" key="8">
    <source>
        <dbReference type="HAMAP-Rule" id="MF_01865"/>
    </source>
</evidence>